<name>A0ABV9ZXJ7_9ACTN</name>
<reference evidence="2" key="1">
    <citation type="journal article" date="2019" name="Int. J. Syst. Evol. Microbiol.">
        <title>The Global Catalogue of Microorganisms (GCM) 10K type strain sequencing project: providing services to taxonomists for standard genome sequencing and annotation.</title>
        <authorList>
            <consortium name="The Broad Institute Genomics Platform"/>
            <consortium name="The Broad Institute Genome Sequencing Center for Infectious Disease"/>
            <person name="Wu L."/>
            <person name="Ma J."/>
        </authorList>
    </citation>
    <scope>NUCLEOTIDE SEQUENCE [LARGE SCALE GENOMIC DNA]</scope>
    <source>
        <strain evidence="2">CGMCC 4.1641</strain>
    </source>
</reference>
<comment type="caution">
    <text evidence="1">The sequence shown here is derived from an EMBL/GenBank/DDBJ whole genome shotgun (WGS) entry which is preliminary data.</text>
</comment>
<dbReference type="Gene3D" id="3.50.50.60">
    <property type="entry name" value="FAD/NAD(P)-binding domain"/>
    <property type="match status" value="2"/>
</dbReference>
<dbReference type="EMBL" id="JBHSKJ010000003">
    <property type="protein sequence ID" value="MFC5144134.1"/>
    <property type="molecule type" value="Genomic_DNA"/>
</dbReference>
<dbReference type="PANTHER" id="PTHR42877:SF4">
    <property type="entry name" value="FAD_NAD(P)-BINDING DOMAIN-CONTAINING PROTEIN-RELATED"/>
    <property type="match status" value="1"/>
</dbReference>
<gene>
    <name evidence="1" type="ORF">ACFPP6_05475</name>
</gene>
<accession>A0ABV9ZXJ7</accession>
<sequence length="529" mass="59685">MTGRKGAKGTKGAPVTPDHEVLVIGAGFAGIGAAIGLRRAGIEDFAVIDEQDGAGGSWNANTYPGIAVDITAFSYSFAFEPFPSWSRAFPAGAELKAYADHCVDKYGLRPHLRFGARVVRAVYDDAEHLWQVFLEDGTPVTARFVICATGWLTKPKAPAVEGLDRFKGDVVHTAAWDHSLELAGRSVGLIGTGASAIQLIPEIAPRVEHLHVYQRTPVWVFPKPDFTLPGAVRRLFRAAPWTQRAVRLVTDTATEVGFVIAMIHYRRFPFLVKAGEAASRLYLRSQVKGDRELMGRLLPAYRLGCKRPSFGKGYWRAFTRDNVRLVTEPIEEITGTGIRTADGEEQRFDVLVLATGFQTLENLPPFPTHGTGGRELREFWRTERFQSYEGTSVKGFPNLWFIVGPYSFTGGSWFGMIDYQVTHALRVIREARRRHATQAVVRPEKHDESFRRTLRRQPDTVFLHESCRRSNSYYFDERGDAPAVRPASTYEAAWRARHFDLDDYRYDHRYDHCYDHPYDRPGGRRDATR</sequence>
<dbReference type="GO" id="GO:0004497">
    <property type="term" value="F:monooxygenase activity"/>
    <property type="evidence" value="ECO:0007669"/>
    <property type="project" value="UniProtKB-KW"/>
</dbReference>
<dbReference type="Proteomes" id="UP001596222">
    <property type="component" value="Unassembled WGS sequence"/>
</dbReference>
<dbReference type="InterPro" id="IPR051209">
    <property type="entry name" value="FAD-bind_Monooxygenase_sf"/>
</dbReference>
<organism evidence="1 2">
    <name type="scientific">Streptomyces aureoversilis</name>
    <dbReference type="NCBI Taxonomy" id="67277"/>
    <lineage>
        <taxon>Bacteria</taxon>
        <taxon>Bacillati</taxon>
        <taxon>Actinomycetota</taxon>
        <taxon>Actinomycetes</taxon>
        <taxon>Kitasatosporales</taxon>
        <taxon>Streptomycetaceae</taxon>
        <taxon>Streptomyces</taxon>
    </lineage>
</organism>
<dbReference type="EC" id="1.14.13.-" evidence="1"/>
<keyword evidence="2" id="KW-1185">Reference proteome</keyword>
<dbReference type="InterPro" id="IPR036188">
    <property type="entry name" value="FAD/NAD-bd_sf"/>
</dbReference>
<evidence type="ECO:0000313" key="2">
    <source>
        <dbReference type="Proteomes" id="UP001596222"/>
    </source>
</evidence>
<dbReference type="Pfam" id="PF13738">
    <property type="entry name" value="Pyr_redox_3"/>
    <property type="match status" value="1"/>
</dbReference>
<evidence type="ECO:0000313" key="1">
    <source>
        <dbReference type="EMBL" id="MFC5144134.1"/>
    </source>
</evidence>
<keyword evidence="1" id="KW-0560">Oxidoreductase</keyword>
<proteinExistence type="predicted"/>
<dbReference type="PANTHER" id="PTHR42877">
    <property type="entry name" value="L-ORNITHINE N(5)-MONOOXYGENASE-RELATED"/>
    <property type="match status" value="1"/>
</dbReference>
<protein>
    <submittedName>
        <fullName evidence="1">Flavin-containing monooxygenase</fullName>
        <ecNumber evidence="1">1.14.13.-</ecNumber>
    </submittedName>
</protein>
<dbReference type="SUPFAM" id="SSF51905">
    <property type="entry name" value="FAD/NAD(P)-binding domain"/>
    <property type="match status" value="1"/>
</dbReference>
<dbReference type="RefSeq" id="WP_382037765.1">
    <property type="nucleotide sequence ID" value="NZ_JBHSKJ010000003.1"/>
</dbReference>
<keyword evidence="1" id="KW-0503">Monooxygenase</keyword>